<proteinExistence type="inferred from homology"/>
<dbReference type="InterPro" id="IPR043144">
    <property type="entry name" value="Mal/L-sulf/L-lact_DH-like_ah"/>
</dbReference>
<evidence type="ECO:0000256" key="1">
    <source>
        <dbReference type="ARBA" id="ARBA00006056"/>
    </source>
</evidence>
<dbReference type="Gene3D" id="1.10.1530.10">
    <property type="match status" value="1"/>
</dbReference>
<dbReference type="PANTHER" id="PTHR11091">
    <property type="entry name" value="OXIDOREDUCTASE-RELATED"/>
    <property type="match status" value="1"/>
</dbReference>
<dbReference type="PANTHER" id="PTHR11091:SF0">
    <property type="entry name" value="MALATE DEHYDROGENASE"/>
    <property type="match status" value="1"/>
</dbReference>
<dbReference type="RefSeq" id="WP_367723456.1">
    <property type="nucleotide sequence ID" value="NZ_JBFOCI010000002.1"/>
</dbReference>
<evidence type="ECO:0000313" key="4">
    <source>
        <dbReference type="Proteomes" id="UP001556196"/>
    </source>
</evidence>
<evidence type="ECO:0000256" key="2">
    <source>
        <dbReference type="ARBA" id="ARBA00023002"/>
    </source>
</evidence>
<dbReference type="Gene3D" id="3.30.1370.60">
    <property type="entry name" value="Hypothetical oxidoreductase yiak, domain 2"/>
    <property type="match status" value="1"/>
</dbReference>
<dbReference type="EMBL" id="JBFOCI010000002">
    <property type="protein sequence ID" value="MEW9806391.1"/>
    <property type="molecule type" value="Genomic_DNA"/>
</dbReference>
<dbReference type="Pfam" id="PF02615">
    <property type="entry name" value="Ldh_2"/>
    <property type="match status" value="1"/>
</dbReference>
<sequence length="335" mass="34185">MAETVRLDLAEAIALCEGAARAAGANAETATALARSVVAAEAKGVASVGLYHFLDYLDALETGRLDGHAEPVITRPALAVFVSDAGGGAAHTGFDRAFNDFGKAARLFGVAIFVQKNAFTCGELGYFTGRLASEGLVAFAATNGPALMAGAGSTKPVYGTNPMSFAAPVEDGVPLVIDQSSSSTAFVNVRRAAEEGREIPAGWALDAGGRPTTDPVAAMKGALLAFGGNRGANVALMVEVLAAGLSGANWSLDAPSFETGAESPATGLFLLAIAPGLIDPQFAVRLKAQLDRLAFEYRVHVPGASRGKAGLLAKALGLDVPVDVVRRIAAFAERG</sequence>
<comment type="similarity">
    <text evidence="1">Belongs to the LDH2/MDH2 oxidoreductase family.</text>
</comment>
<organism evidence="3 4">
    <name type="scientific">Mesorhizobium marinum</name>
    <dbReference type="NCBI Taxonomy" id="3228790"/>
    <lineage>
        <taxon>Bacteria</taxon>
        <taxon>Pseudomonadati</taxon>
        <taxon>Pseudomonadota</taxon>
        <taxon>Alphaproteobacteria</taxon>
        <taxon>Hyphomicrobiales</taxon>
        <taxon>Phyllobacteriaceae</taxon>
        <taxon>Mesorhizobium</taxon>
    </lineage>
</organism>
<accession>A0ABV3QZ93</accession>
<keyword evidence="4" id="KW-1185">Reference proteome</keyword>
<dbReference type="SUPFAM" id="SSF89733">
    <property type="entry name" value="L-sulfolactate dehydrogenase-like"/>
    <property type="match status" value="1"/>
</dbReference>
<name>A0ABV3QZ93_9HYPH</name>
<gene>
    <name evidence="3" type="ORF">ABUE31_10375</name>
</gene>
<dbReference type="Proteomes" id="UP001556196">
    <property type="component" value="Unassembled WGS sequence"/>
</dbReference>
<reference evidence="3 4" key="1">
    <citation type="submission" date="2024-06" db="EMBL/GenBank/DDBJ databases">
        <authorList>
            <person name="Tuo L."/>
        </authorList>
    </citation>
    <scope>NUCLEOTIDE SEQUENCE [LARGE SCALE GENOMIC DNA]</scope>
    <source>
        <strain evidence="3 4">ZMM04-5</strain>
    </source>
</reference>
<dbReference type="InterPro" id="IPR036111">
    <property type="entry name" value="Mal/L-sulfo/L-lacto_DH-like_sf"/>
</dbReference>
<protein>
    <submittedName>
        <fullName evidence="3">Ldh family oxidoreductase</fullName>
    </submittedName>
</protein>
<dbReference type="InterPro" id="IPR003767">
    <property type="entry name" value="Malate/L-lactate_DH-like"/>
</dbReference>
<dbReference type="InterPro" id="IPR043143">
    <property type="entry name" value="Mal/L-sulf/L-lact_DH-like_NADP"/>
</dbReference>
<comment type="caution">
    <text evidence="3">The sequence shown here is derived from an EMBL/GenBank/DDBJ whole genome shotgun (WGS) entry which is preliminary data.</text>
</comment>
<keyword evidence="2" id="KW-0560">Oxidoreductase</keyword>
<evidence type="ECO:0000313" key="3">
    <source>
        <dbReference type="EMBL" id="MEW9806391.1"/>
    </source>
</evidence>